<dbReference type="SUPFAM" id="SSF89028">
    <property type="entry name" value="Cobalamin adenosyltransferase-like"/>
    <property type="match status" value="1"/>
</dbReference>
<sequence length="191" mass="20762">MSIRIDRVTTRGGDGGMTSLADGSRLPKDAARIEALGAVDELNAVLGVLALHVPEAERTILQIIQNDLFDLGAVLCFPSPENNASPARGIGEDAVTRLDTWSTDWNQSLSPLRSFILPGGTEGAAHAHLARTVARRAERRVMSLTRTETVDGDIIRYLNRLSDLLFILARRLNAGTDILWQPGDRPQKTGL</sequence>
<evidence type="ECO:0000256" key="4">
    <source>
        <dbReference type="RuleBase" id="RU366026"/>
    </source>
</evidence>
<reference evidence="7" key="1">
    <citation type="submission" date="2016-11" db="EMBL/GenBank/DDBJ databases">
        <title>Comparative genomic and phenotypic analysis of Granulibacter bethesdensis clinical isolates from patients with chronic granulomatous disease.</title>
        <authorList>
            <person name="Zarember K.A."/>
            <person name="Porcella S.F."/>
            <person name="Chu J."/>
            <person name="Ding L."/>
            <person name="Dahlstrom E."/>
            <person name="Barbian K."/>
            <person name="Martens C."/>
            <person name="Sykora L."/>
            <person name="Kramer S."/>
            <person name="Pettinato A.M."/>
            <person name="Hong H."/>
            <person name="Wald G."/>
            <person name="Berg L.J."/>
            <person name="Rogge L.S."/>
            <person name="Greenberg D.E."/>
            <person name="Falcone E.L."/>
            <person name="Neves J.F."/>
            <person name="Simoes M.J."/>
            <person name="Casal M."/>
            <person name="Rodriguez-Lopez F.C."/>
            <person name="Zelazny A."/>
            <person name="Gallin J.I."/>
            <person name="Holland S.M."/>
        </authorList>
    </citation>
    <scope>NUCLEOTIDE SEQUENCE [LARGE SCALE GENOMIC DNA]</scope>
    <source>
        <strain evidence="7">NIH9.1</strain>
    </source>
</reference>
<name>A0AAC9KAR6_9PROT</name>
<dbReference type="InterPro" id="IPR016030">
    <property type="entry name" value="CblAdoTrfase-like"/>
</dbReference>
<accession>A0AAC9KAR6</accession>
<keyword evidence="1 4" id="KW-0808">Transferase</keyword>
<comment type="similarity">
    <text evidence="4">Belongs to the Cob(I)alamin adenosyltransferase family.</text>
</comment>
<evidence type="ECO:0000313" key="6">
    <source>
        <dbReference type="EMBL" id="APH53317.1"/>
    </source>
</evidence>
<dbReference type="Pfam" id="PF01923">
    <property type="entry name" value="Cob_adeno_trans"/>
    <property type="match status" value="1"/>
</dbReference>
<keyword evidence="2 4" id="KW-0547">Nucleotide-binding</keyword>
<dbReference type="AlphaFoldDB" id="A0AAC9KAR6"/>
<gene>
    <name evidence="6" type="ORF">GbCGDNIH9_0095</name>
</gene>
<dbReference type="GO" id="GO:0005524">
    <property type="term" value="F:ATP binding"/>
    <property type="evidence" value="ECO:0007669"/>
    <property type="project" value="UniProtKB-UniRule"/>
</dbReference>
<dbReference type="InterPro" id="IPR036451">
    <property type="entry name" value="CblAdoTrfase-like_sf"/>
</dbReference>
<comment type="catalytic activity">
    <reaction evidence="4">
        <text>2 cob(II)alamin + reduced [electron-transfer flavoprotein] + 2 ATP = 2 adenosylcob(III)alamin + 2 triphosphate + oxidized [electron-transfer flavoprotein] + 3 H(+)</text>
        <dbReference type="Rhea" id="RHEA:28671"/>
        <dbReference type="Rhea" id="RHEA-COMP:10685"/>
        <dbReference type="Rhea" id="RHEA-COMP:10686"/>
        <dbReference type="ChEBI" id="CHEBI:15378"/>
        <dbReference type="ChEBI" id="CHEBI:16304"/>
        <dbReference type="ChEBI" id="CHEBI:18036"/>
        <dbReference type="ChEBI" id="CHEBI:18408"/>
        <dbReference type="ChEBI" id="CHEBI:30616"/>
        <dbReference type="ChEBI" id="CHEBI:57692"/>
        <dbReference type="ChEBI" id="CHEBI:58307"/>
        <dbReference type="EC" id="2.5.1.17"/>
    </reaction>
</comment>
<keyword evidence="4" id="KW-0169">Cobalamin biosynthesis</keyword>
<feature type="domain" description="Cobalamin adenosyltransferase-like" evidence="5">
    <location>
        <begin position="9"/>
        <end position="171"/>
    </location>
</feature>
<evidence type="ECO:0000313" key="7">
    <source>
        <dbReference type="Proteomes" id="UP000182373"/>
    </source>
</evidence>
<evidence type="ECO:0000256" key="2">
    <source>
        <dbReference type="ARBA" id="ARBA00022741"/>
    </source>
</evidence>
<protein>
    <recommendedName>
        <fullName evidence="4">Corrinoid adenosyltransferase</fullName>
        <ecNumber evidence="4">2.5.1.17</ecNumber>
    </recommendedName>
    <alternativeName>
        <fullName evidence="4">Cob(II)alamin adenosyltransferase</fullName>
    </alternativeName>
    <alternativeName>
        <fullName evidence="4">Cob(II)yrinic acid a,c-diamide adenosyltransferase</fullName>
    </alternativeName>
    <alternativeName>
        <fullName evidence="4">Cobinamide/cobalamin adenosyltransferase</fullName>
    </alternativeName>
</protein>
<comment type="pathway">
    <text evidence="4">Cofactor biosynthesis; adenosylcobalamin biosynthesis; adenosylcobalamin from cob(II)yrinate a,c-diamide: step 2/7.</text>
</comment>
<proteinExistence type="inferred from homology"/>
<keyword evidence="3 4" id="KW-0067">ATP-binding</keyword>
<organism evidence="6 7">
    <name type="scientific">Granulibacter bethesdensis</name>
    <dbReference type="NCBI Taxonomy" id="364410"/>
    <lineage>
        <taxon>Bacteria</taxon>
        <taxon>Pseudomonadati</taxon>
        <taxon>Pseudomonadota</taxon>
        <taxon>Alphaproteobacteria</taxon>
        <taxon>Acetobacterales</taxon>
        <taxon>Acetobacteraceae</taxon>
        <taxon>Granulibacter</taxon>
    </lineage>
</organism>
<dbReference type="GO" id="GO:0009236">
    <property type="term" value="P:cobalamin biosynthetic process"/>
    <property type="evidence" value="ECO:0007669"/>
    <property type="project" value="UniProtKB-UniRule"/>
</dbReference>
<dbReference type="InterPro" id="IPR029499">
    <property type="entry name" value="PduO-typ"/>
</dbReference>
<evidence type="ECO:0000259" key="5">
    <source>
        <dbReference type="Pfam" id="PF01923"/>
    </source>
</evidence>
<dbReference type="Proteomes" id="UP000182373">
    <property type="component" value="Chromosome"/>
</dbReference>
<comment type="catalytic activity">
    <reaction evidence="4">
        <text>2 cob(II)yrinate a,c diamide + reduced [electron-transfer flavoprotein] + 2 ATP = 2 adenosylcob(III)yrinate a,c-diamide + 2 triphosphate + oxidized [electron-transfer flavoprotein] + 3 H(+)</text>
        <dbReference type="Rhea" id="RHEA:11528"/>
        <dbReference type="Rhea" id="RHEA-COMP:10685"/>
        <dbReference type="Rhea" id="RHEA-COMP:10686"/>
        <dbReference type="ChEBI" id="CHEBI:15378"/>
        <dbReference type="ChEBI" id="CHEBI:18036"/>
        <dbReference type="ChEBI" id="CHEBI:30616"/>
        <dbReference type="ChEBI" id="CHEBI:57692"/>
        <dbReference type="ChEBI" id="CHEBI:58307"/>
        <dbReference type="ChEBI" id="CHEBI:58503"/>
        <dbReference type="ChEBI" id="CHEBI:58537"/>
        <dbReference type="EC" id="2.5.1.17"/>
    </reaction>
</comment>
<dbReference type="RefSeq" id="WP_072571684.1">
    <property type="nucleotide sequence ID" value="NZ_CP018191.1"/>
</dbReference>
<dbReference type="Gene3D" id="1.20.1200.10">
    <property type="entry name" value="Cobalamin adenosyltransferase-like"/>
    <property type="match status" value="1"/>
</dbReference>
<evidence type="ECO:0000256" key="3">
    <source>
        <dbReference type="ARBA" id="ARBA00022840"/>
    </source>
</evidence>
<dbReference type="PANTHER" id="PTHR12213">
    <property type="entry name" value="CORRINOID ADENOSYLTRANSFERASE"/>
    <property type="match status" value="1"/>
</dbReference>
<dbReference type="NCBIfam" id="TIGR00636">
    <property type="entry name" value="PduO_Nterm"/>
    <property type="match status" value="1"/>
</dbReference>
<dbReference type="EC" id="2.5.1.17" evidence="4"/>
<evidence type="ECO:0000256" key="1">
    <source>
        <dbReference type="ARBA" id="ARBA00022679"/>
    </source>
</evidence>
<dbReference type="GO" id="GO:0008817">
    <property type="term" value="F:corrinoid adenosyltransferase activity"/>
    <property type="evidence" value="ECO:0007669"/>
    <property type="project" value="UniProtKB-UniRule"/>
</dbReference>
<dbReference type="PANTHER" id="PTHR12213:SF0">
    <property type="entry name" value="CORRINOID ADENOSYLTRANSFERASE MMAB"/>
    <property type="match status" value="1"/>
</dbReference>
<dbReference type="EMBL" id="CP018191">
    <property type="protein sequence ID" value="APH53317.1"/>
    <property type="molecule type" value="Genomic_DNA"/>
</dbReference>